<feature type="transmembrane region" description="Helical" evidence="1">
    <location>
        <begin position="70"/>
        <end position="89"/>
    </location>
</feature>
<accession>B8HLE9</accession>
<dbReference type="InterPro" id="IPR018719">
    <property type="entry name" value="DUF2243_membrane"/>
</dbReference>
<dbReference type="OrthoDB" id="5190099at2"/>
<dbReference type="KEGG" id="cyn:Cyan7425_4709"/>
<dbReference type="HOGENOM" id="CLU_118115_0_0_3"/>
<dbReference type="AlphaFoldDB" id="B8HLE9"/>
<evidence type="ECO:0000256" key="1">
    <source>
        <dbReference type="SAM" id="Phobius"/>
    </source>
</evidence>
<sequence>MIKADLNPPIPLTPAQRSYLIAGIFLGMGLAGFFDGIILHQILQWHHMLTAVRPIRTLADLQLNTLWDGFFHLLALALSGGGLGLLWRATQQELHLNRSQSLQLLGGTILLGFGGFNLIEGLIDHQILGIHHVKSGPHQLFWDLSFLGIAALCLLTALLWLRHQFKSLKSLS</sequence>
<keyword evidence="1" id="KW-0812">Transmembrane</keyword>
<dbReference type="STRING" id="395961.Cyan7425_4709"/>
<evidence type="ECO:0008006" key="3">
    <source>
        <dbReference type="Google" id="ProtNLM"/>
    </source>
</evidence>
<protein>
    <recommendedName>
        <fullName evidence="3">DUF2243 domain-containing protein</fullName>
    </recommendedName>
</protein>
<keyword evidence="1" id="KW-0472">Membrane</keyword>
<dbReference type="EMBL" id="CP001344">
    <property type="protein sequence ID" value="ACL47014.1"/>
    <property type="molecule type" value="Genomic_DNA"/>
</dbReference>
<name>B8HLE9_CYAP4</name>
<reference evidence="2" key="1">
    <citation type="submission" date="2009-01" db="EMBL/GenBank/DDBJ databases">
        <title>Complete sequence of chromosome Cyanothece sp. PCC 7425.</title>
        <authorList>
            <consortium name="US DOE Joint Genome Institute"/>
            <person name="Lucas S."/>
            <person name="Copeland A."/>
            <person name="Lapidus A."/>
            <person name="Glavina del Rio T."/>
            <person name="Dalin E."/>
            <person name="Tice H."/>
            <person name="Bruce D."/>
            <person name="Goodwin L."/>
            <person name="Pitluck S."/>
            <person name="Sims D."/>
            <person name="Meineke L."/>
            <person name="Brettin T."/>
            <person name="Detter J.C."/>
            <person name="Han C."/>
            <person name="Larimer F."/>
            <person name="Land M."/>
            <person name="Hauser L."/>
            <person name="Kyrpides N."/>
            <person name="Ovchinnikova G."/>
            <person name="Liberton M."/>
            <person name="Stoeckel J."/>
            <person name="Banerjee A."/>
            <person name="Singh A."/>
            <person name="Page L."/>
            <person name="Sato H."/>
            <person name="Zhao L."/>
            <person name="Sherman L."/>
            <person name="Pakrasi H."/>
            <person name="Richardson P."/>
        </authorList>
    </citation>
    <scope>NUCLEOTIDE SEQUENCE</scope>
    <source>
        <strain evidence="2">PCC 7425</strain>
    </source>
</reference>
<feature type="transmembrane region" description="Helical" evidence="1">
    <location>
        <begin position="101"/>
        <end position="119"/>
    </location>
</feature>
<feature type="transmembrane region" description="Helical" evidence="1">
    <location>
        <begin position="139"/>
        <end position="161"/>
    </location>
</feature>
<organism evidence="2">
    <name type="scientific">Cyanothece sp. (strain PCC 7425 / ATCC 29141)</name>
    <dbReference type="NCBI Taxonomy" id="395961"/>
    <lineage>
        <taxon>Bacteria</taxon>
        <taxon>Bacillati</taxon>
        <taxon>Cyanobacteriota</taxon>
        <taxon>Cyanophyceae</taxon>
        <taxon>Gomontiellales</taxon>
        <taxon>Cyanothecaceae</taxon>
        <taxon>Cyanothece</taxon>
    </lineage>
</organism>
<evidence type="ECO:0000313" key="2">
    <source>
        <dbReference type="EMBL" id="ACL47014.1"/>
    </source>
</evidence>
<gene>
    <name evidence="2" type="ordered locus">Cyan7425_4709</name>
</gene>
<feature type="transmembrane region" description="Helical" evidence="1">
    <location>
        <begin position="20"/>
        <end position="43"/>
    </location>
</feature>
<dbReference type="Pfam" id="PF10002">
    <property type="entry name" value="DUF2243"/>
    <property type="match status" value="1"/>
</dbReference>
<dbReference type="eggNOG" id="COG4329">
    <property type="taxonomic scope" value="Bacteria"/>
</dbReference>
<keyword evidence="1" id="KW-1133">Transmembrane helix</keyword>
<proteinExistence type="predicted"/>